<keyword evidence="2" id="KW-1185">Reference proteome</keyword>
<proteinExistence type="predicted"/>
<name>A0ACB9LED2_BAUVA</name>
<organism evidence="1 2">
    <name type="scientific">Bauhinia variegata</name>
    <name type="common">Purple orchid tree</name>
    <name type="synonym">Phanera variegata</name>
    <dbReference type="NCBI Taxonomy" id="167791"/>
    <lineage>
        <taxon>Eukaryota</taxon>
        <taxon>Viridiplantae</taxon>
        <taxon>Streptophyta</taxon>
        <taxon>Embryophyta</taxon>
        <taxon>Tracheophyta</taxon>
        <taxon>Spermatophyta</taxon>
        <taxon>Magnoliopsida</taxon>
        <taxon>eudicotyledons</taxon>
        <taxon>Gunneridae</taxon>
        <taxon>Pentapetalae</taxon>
        <taxon>rosids</taxon>
        <taxon>fabids</taxon>
        <taxon>Fabales</taxon>
        <taxon>Fabaceae</taxon>
        <taxon>Cercidoideae</taxon>
        <taxon>Cercideae</taxon>
        <taxon>Bauhiniinae</taxon>
        <taxon>Bauhinia</taxon>
    </lineage>
</organism>
<reference evidence="1 2" key="1">
    <citation type="journal article" date="2022" name="DNA Res.">
        <title>Chromosomal-level genome assembly of the orchid tree Bauhinia variegata (Leguminosae; Cercidoideae) supports the allotetraploid origin hypothesis of Bauhinia.</title>
        <authorList>
            <person name="Zhong Y."/>
            <person name="Chen Y."/>
            <person name="Zheng D."/>
            <person name="Pang J."/>
            <person name="Liu Y."/>
            <person name="Luo S."/>
            <person name="Meng S."/>
            <person name="Qian L."/>
            <person name="Wei D."/>
            <person name="Dai S."/>
            <person name="Zhou R."/>
        </authorList>
    </citation>
    <scope>NUCLEOTIDE SEQUENCE [LARGE SCALE GENOMIC DNA]</scope>
    <source>
        <strain evidence="1">BV-YZ2020</strain>
    </source>
</reference>
<dbReference type="Proteomes" id="UP000828941">
    <property type="component" value="Chromosome 12"/>
</dbReference>
<dbReference type="EMBL" id="CM039437">
    <property type="protein sequence ID" value="KAI4307852.1"/>
    <property type="molecule type" value="Genomic_DNA"/>
</dbReference>
<comment type="caution">
    <text evidence="1">The sequence shown here is derived from an EMBL/GenBank/DDBJ whole genome shotgun (WGS) entry which is preliminary data.</text>
</comment>
<accession>A0ACB9LED2</accession>
<evidence type="ECO:0000313" key="1">
    <source>
        <dbReference type="EMBL" id="KAI4307852.1"/>
    </source>
</evidence>
<sequence>MGELLPLFESKEARLGLLYKVFASTIFAAICCIWVYRLPNIPGAGEQGRWAWISISMSELGFGLYWIITQSVRWRIVYHSPFMQRLLQRYDEDKLPAMDIFVCTADPLLEPPSLVINTVLSTMSYNYPPEKLSVYLSDDGGSELTFYALLKASDFSKHWLPFCRRFNIEPRSPEAYFAGHHSGDEEWFSIKKLYEEMKSQIESVEKMGKVSEDMRKQHKGFSEWSPKTTKQDHQSIIQIIIDGRDKNAVDDDGFQLPTLVYTAREKRPNYPHHFKAGAMNALIRVSSEISNAPFILNLDCDMYPNNADAMKEALCFFMDENKGHKISHVQFPQNFDNVTKNDLYGNSFHEINKVELAGICGYGSAVYCGTGCFHRRESITGMHLKDDKQKPSSYSREDKRSVEELIDASKVLVDCTYEQGTLWGKEMGLVYGVSVEDVCTGLVIDCRGWKSIYYNPERKAFLGVAPTKLDVVLVQHKRWSGGTFQIFFSKYCPFIYGFRKIKLTSLWSIPFAYAFLANATYSLWESLTSGCTFKGWWNFRRMTLIRRTTAHLFGFIDVLKKQLGLSETKFDITDKAVSEDTLKRYEEEVFDFGSSSTMFTMIATLALLNLFGFIWGWKRVIMDSDFNSSSQLILQIVVCGMIVMVNKPVYEALFFRNDNGQFPSSVMPKSMLVASLACCLATLF</sequence>
<gene>
    <name evidence="1" type="ORF">L6164_030987</name>
</gene>
<evidence type="ECO:0000313" key="2">
    <source>
        <dbReference type="Proteomes" id="UP000828941"/>
    </source>
</evidence>
<protein>
    <submittedName>
        <fullName evidence="1">Uncharacterized protein</fullName>
    </submittedName>
</protein>